<keyword evidence="3" id="KW-1185">Reference proteome</keyword>
<accession>A0A4C1UL88</accession>
<dbReference type="EMBL" id="BGZK01000187">
    <property type="protein sequence ID" value="GBP26930.1"/>
    <property type="molecule type" value="Genomic_DNA"/>
</dbReference>
<dbReference type="Proteomes" id="UP000299102">
    <property type="component" value="Unassembled WGS sequence"/>
</dbReference>
<dbReference type="InterPro" id="IPR036397">
    <property type="entry name" value="RNaseH_sf"/>
</dbReference>
<gene>
    <name evidence="2" type="ORF">EVAR_95716_1</name>
</gene>
<name>A0A4C1UL88_EUMVA</name>
<dbReference type="InterPro" id="IPR012337">
    <property type="entry name" value="RNaseH-like_sf"/>
</dbReference>
<sequence length="882" mass="99031">MVRNYLRDSRFVDRGGRQPCSSSRSPAGGQNELRFILMVLTKKLKNGDPIVHINDEQISLIGEIRFLDLTLNRKLTFAKVRSSHVAKACVKATNIYRGLARVAKVTWGMSPVVVRAIFVEMIEPVLYASCAWASAIGKLGVRNIRDAVQRSVALKASRVHLPSFRADPPETASSQHKNERSGLSGRTSTLTEVEGKIGEWHDGEGIWYSTLRLDPLCTAFQAEMVALQRAIRKAENGKYGLVNIFSDFRCFLELLTDPKIYHLLTHEARREISEIVAEGKAVRLFWVRVHAGIVGNELTRLAALTKKTAAVYDRFPLSHAKVIRAATLEEWQKRDAEGSTGQITKCFFPLLFRSKLRDSLYCACDPAKIQDMLDVLEDCDIFHQERVALETGINVRIARRHFPEIIEYTDSKEVKYVPQVQGVKDELGDNNAFNLPSQQYYVDASTSFISVSELIQQYKGSTECGSNEILTKNDLSSTEGSIQTKMATPEMRSIYLIEENSMVELKTNETNKYSDVSDLIENQESSVNDNADIVKEKVCVTENIKGDAIREEEVKFLNFNKHKCPRFKTNLTLEDLQQKLKLGKTGNGKRLIAKMMSIHHNNSTAYKCNERSGKDAITPSCNSAIYINSGTPKDCPDLEAILELVEQKFMPNADNTGWCSAEDVSATEEIITKLLHVPSSRDMLLGQNVVFTKMAVNISNTLAEGGVETRLRPVVISGRVGQFTSNGGWHFVYLPHMIPNLLKNKIIDVDEFEMSANGLPLPRDHVPKDGCFLHIHINKEHTPTHAVVTIVKRHLPLKLRNESNTTIHVCNTCTAVFRDTEQFNLHHKSCFKKHENLMNLDQTNSNSETSTCDDMVDLEGLTLSDPSFFSPALLFYTIATLS</sequence>
<evidence type="ECO:0000256" key="1">
    <source>
        <dbReference type="SAM" id="MobiDB-lite"/>
    </source>
</evidence>
<evidence type="ECO:0000313" key="3">
    <source>
        <dbReference type="Proteomes" id="UP000299102"/>
    </source>
</evidence>
<comment type="caution">
    <text evidence="2">The sequence shown here is derived from an EMBL/GenBank/DDBJ whole genome shotgun (WGS) entry which is preliminary data.</text>
</comment>
<feature type="region of interest" description="Disordered" evidence="1">
    <location>
        <begin position="163"/>
        <end position="190"/>
    </location>
</feature>
<dbReference type="OrthoDB" id="7482721at2759"/>
<dbReference type="Gene3D" id="3.30.420.10">
    <property type="entry name" value="Ribonuclease H-like superfamily/Ribonuclease H"/>
    <property type="match status" value="1"/>
</dbReference>
<dbReference type="SUPFAM" id="SSF53098">
    <property type="entry name" value="Ribonuclease H-like"/>
    <property type="match status" value="1"/>
</dbReference>
<dbReference type="AlphaFoldDB" id="A0A4C1UL88"/>
<reference evidence="2 3" key="1">
    <citation type="journal article" date="2019" name="Commun. Biol.">
        <title>The bagworm genome reveals a unique fibroin gene that provides high tensile strength.</title>
        <authorList>
            <person name="Kono N."/>
            <person name="Nakamura H."/>
            <person name="Ohtoshi R."/>
            <person name="Tomita M."/>
            <person name="Numata K."/>
            <person name="Arakawa K."/>
        </authorList>
    </citation>
    <scope>NUCLEOTIDE SEQUENCE [LARGE SCALE GENOMIC DNA]</scope>
</reference>
<organism evidence="2 3">
    <name type="scientific">Eumeta variegata</name>
    <name type="common">Bagworm moth</name>
    <name type="synonym">Eumeta japonica</name>
    <dbReference type="NCBI Taxonomy" id="151549"/>
    <lineage>
        <taxon>Eukaryota</taxon>
        <taxon>Metazoa</taxon>
        <taxon>Ecdysozoa</taxon>
        <taxon>Arthropoda</taxon>
        <taxon>Hexapoda</taxon>
        <taxon>Insecta</taxon>
        <taxon>Pterygota</taxon>
        <taxon>Neoptera</taxon>
        <taxon>Endopterygota</taxon>
        <taxon>Lepidoptera</taxon>
        <taxon>Glossata</taxon>
        <taxon>Ditrysia</taxon>
        <taxon>Tineoidea</taxon>
        <taxon>Psychidae</taxon>
        <taxon>Oiketicinae</taxon>
        <taxon>Eumeta</taxon>
    </lineage>
</organism>
<evidence type="ECO:0000313" key="2">
    <source>
        <dbReference type="EMBL" id="GBP26930.1"/>
    </source>
</evidence>
<protein>
    <submittedName>
        <fullName evidence="2">Uncharacterized protein</fullName>
    </submittedName>
</protein>
<proteinExistence type="predicted"/>
<dbReference type="GO" id="GO:0003676">
    <property type="term" value="F:nucleic acid binding"/>
    <property type="evidence" value="ECO:0007669"/>
    <property type="project" value="InterPro"/>
</dbReference>